<sequence length="129" mass="15180">MNERYENVLRFLRARGGDSLRTAFSYTDDEWTALYVREDVDTPELRRWLATYIENVREHDPVMPTDEYERLGETKATVEVHSEGVLIHFWLADSEGFVISMGSDVAQNLTEFVEQCQRRLHRREDGSHN</sequence>
<organism evidence="1 2">
    <name type="scientific">Halovenus carboxidivorans</name>
    <dbReference type="NCBI Taxonomy" id="2692199"/>
    <lineage>
        <taxon>Archaea</taxon>
        <taxon>Methanobacteriati</taxon>
        <taxon>Methanobacteriota</taxon>
        <taxon>Stenosarchaea group</taxon>
        <taxon>Halobacteria</taxon>
        <taxon>Halobacteriales</taxon>
        <taxon>Haloarculaceae</taxon>
        <taxon>Halovenus</taxon>
    </lineage>
</organism>
<name>A0A6B0T3G6_9EURY</name>
<evidence type="ECO:0000313" key="2">
    <source>
        <dbReference type="Proteomes" id="UP000466535"/>
    </source>
</evidence>
<accession>A0A6B0T3G6</accession>
<gene>
    <name evidence="1" type="ORF">GRX03_03835</name>
</gene>
<dbReference type="EMBL" id="WUUT01000001">
    <property type="protein sequence ID" value="MXR50736.1"/>
    <property type="molecule type" value="Genomic_DNA"/>
</dbReference>
<protein>
    <submittedName>
        <fullName evidence="1">Uncharacterized protein</fullName>
    </submittedName>
</protein>
<reference evidence="1 2" key="1">
    <citation type="submission" date="2019-12" db="EMBL/GenBank/DDBJ databases">
        <title>Isolation and characterization of three novel carbon monoxide-oxidizing members of Halobacteria from salione crusts and soils.</title>
        <authorList>
            <person name="Myers M.R."/>
            <person name="King G.M."/>
        </authorList>
    </citation>
    <scope>NUCLEOTIDE SEQUENCE [LARGE SCALE GENOMIC DNA]</scope>
    <source>
        <strain evidence="1 2">WSH3</strain>
    </source>
</reference>
<dbReference type="Pfam" id="PF24366">
    <property type="entry name" value="DUF7522"/>
    <property type="match status" value="1"/>
</dbReference>
<dbReference type="OrthoDB" id="199238at2157"/>
<dbReference type="Proteomes" id="UP000466535">
    <property type="component" value="Unassembled WGS sequence"/>
</dbReference>
<proteinExistence type="predicted"/>
<dbReference type="InterPro" id="IPR055944">
    <property type="entry name" value="DUF7522"/>
</dbReference>
<dbReference type="AlphaFoldDB" id="A0A6B0T3G6"/>
<keyword evidence="2" id="KW-1185">Reference proteome</keyword>
<dbReference type="RefSeq" id="WP_159762837.1">
    <property type="nucleotide sequence ID" value="NZ_WUUT01000001.1"/>
</dbReference>
<comment type="caution">
    <text evidence="1">The sequence shown here is derived from an EMBL/GenBank/DDBJ whole genome shotgun (WGS) entry which is preliminary data.</text>
</comment>
<evidence type="ECO:0000313" key="1">
    <source>
        <dbReference type="EMBL" id="MXR50736.1"/>
    </source>
</evidence>